<dbReference type="EMBL" id="JAUJEA010000004">
    <property type="protein sequence ID" value="MDN5202386.1"/>
    <property type="molecule type" value="Genomic_DNA"/>
</dbReference>
<sequence>MQFNRTPLLLIILVALTFLQCDTEKLAPDEARVGFSYFPLEVGRYRIYDAREITYSILSFDTTNFQLMEAVVDSFSNQENTITYILNRSIRSDENDPWELDSVWTARRTPQQAIVTENNVPFLKLVFPVKERQPWDGNLLNTREEDPYEITALNEALTLIEDDPFSVLTVEQSNEDDLTKVDRRFETYAQDIGLVIKESTILRFCTESDCLGQNIIEQGRSFRISLLEYGKN</sequence>
<name>A0ABT8KNU3_9BACT</name>
<dbReference type="Proteomes" id="UP001172082">
    <property type="component" value="Unassembled WGS sequence"/>
</dbReference>
<keyword evidence="2" id="KW-1185">Reference proteome</keyword>
<accession>A0ABT8KNU3</accession>
<organism evidence="1 2">
    <name type="scientific">Splendidivirga corallicola</name>
    <dbReference type="NCBI Taxonomy" id="3051826"/>
    <lineage>
        <taxon>Bacteria</taxon>
        <taxon>Pseudomonadati</taxon>
        <taxon>Bacteroidota</taxon>
        <taxon>Cytophagia</taxon>
        <taxon>Cytophagales</taxon>
        <taxon>Splendidivirgaceae</taxon>
        <taxon>Splendidivirga</taxon>
    </lineage>
</organism>
<proteinExistence type="predicted"/>
<gene>
    <name evidence="1" type="ORF">QQ008_13450</name>
</gene>
<evidence type="ECO:0000313" key="2">
    <source>
        <dbReference type="Proteomes" id="UP001172082"/>
    </source>
</evidence>
<protein>
    <submittedName>
        <fullName evidence="1">Uncharacterized protein</fullName>
    </submittedName>
</protein>
<evidence type="ECO:0000313" key="1">
    <source>
        <dbReference type="EMBL" id="MDN5202386.1"/>
    </source>
</evidence>
<comment type="caution">
    <text evidence="1">The sequence shown here is derived from an EMBL/GenBank/DDBJ whole genome shotgun (WGS) entry which is preliminary data.</text>
</comment>
<reference evidence="1" key="1">
    <citation type="submission" date="2023-06" db="EMBL/GenBank/DDBJ databases">
        <title>Genomic of Parafulvivirga corallium.</title>
        <authorList>
            <person name="Wang G."/>
        </authorList>
    </citation>
    <scope>NUCLEOTIDE SEQUENCE</scope>
    <source>
        <strain evidence="1">BMA10</strain>
    </source>
</reference>
<dbReference type="RefSeq" id="WP_346752410.1">
    <property type="nucleotide sequence ID" value="NZ_JAUJEA010000004.1"/>
</dbReference>